<comment type="caution">
    <text evidence="1">The sequence shown here is derived from an EMBL/GenBank/DDBJ whole genome shotgun (WGS) entry which is preliminary data.</text>
</comment>
<evidence type="ECO:0000313" key="2">
    <source>
        <dbReference type="Proteomes" id="UP000266426"/>
    </source>
</evidence>
<proteinExistence type="predicted"/>
<accession>A0A3A4QVX6</accession>
<organism evidence="1 2">
    <name type="scientific">Candidatus Auribacter fodinae</name>
    <dbReference type="NCBI Taxonomy" id="2093366"/>
    <lineage>
        <taxon>Bacteria</taxon>
        <taxon>Pseudomonadati</taxon>
        <taxon>Candidatus Auribacterota</taxon>
        <taxon>Candidatus Auribacteria</taxon>
        <taxon>Candidatus Auribacterales</taxon>
        <taxon>Candidatus Auribacteraceae</taxon>
        <taxon>Candidatus Auribacter</taxon>
    </lineage>
</organism>
<reference evidence="1 2" key="1">
    <citation type="journal article" date="2017" name="ISME J.">
        <title>Energy and carbon metabolisms in a deep terrestrial subsurface fluid microbial community.</title>
        <authorList>
            <person name="Momper L."/>
            <person name="Jungbluth S.P."/>
            <person name="Lee M.D."/>
            <person name="Amend J.P."/>
        </authorList>
    </citation>
    <scope>NUCLEOTIDE SEQUENCE [LARGE SCALE GENOMIC DNA]</scope>
    <source>
        <strain evidence="1">SURF_26</strain>
    </source>
</reference>
<dbReference type="InterPro" id="IPR029787">
    <property type="entry name" value="Nucleotide_cyclase"/>
</dbReference>
<dbReference type="AlphaFoldDB" id="A0A3A4QVX6"/>
<name>A0A3A4QVX6_9BACT</name>
<protein>
    <submittedName>
        <fullName evidence="1">DUF2652 domain-containing protein</fullName>
    </submittedName>
</protein>
<dbReference type="InterPro" id="IPR020503">
    <property type="entry name" value="Uncharacterised_Rv2561"/>
</dbReference>
<dbReference type="Pfam" id="PF10851">
    <property type="entry name" value="DUF2652"/>
    <property type="match status" value="1"/>
</dbReference>
<dbReference type="Proteomes" id="UP000266426">
    <property type="component" value="Unassembled WGS sequence"/>
</dbReference>
<gene>
    <name evidence="1" type="ORF">C4541_09300</name>
</gene>
<sequence length="233" mass="26616">MNSNERPVLLIICDISGYTRYMVSNKISLEHSQLVITELIQAIVDEIKIPLHLAKLEGDAVFCYVPKESAEYTWQEIRFIIGIKLLRFFELFSAKLESLLSHPDCECLFCKNLDQLKLKIIVHSGTAMFMNINEFNELGGLDVIILHRLLKNSLPSKQYILLSESAFNDITFPGSLRFVPSAETYDAIGQINTYVYFPDAADRNRYMSARSQIIRRIRAGIRGLIAHRQTANV</sequence>
<dbReference type="Gene3D" id="3.30.70.1230">
    <property type="entry name" value="Nucleotide cyclase"/>
    <property type="match status" value="1"/>
</dbReference>
<evidence type="ECO:0000313" key="1">
    <source>
        <dbReference type="EMBL" id="RJP57924.1"/>
    </source>
</evidence>
<dbReference type="EMBL" id="QZJZ01000073">
    <property type="protein sequence ID" value="RJP57924.1"/>
    <property type="molecule type" value="Genomic_DNA"/>
</dbReference>